<dbReference type="AlphaFoldDB" id="A0AA36FGT7"/>
<evidence type="ECO:0000313" key="2">
    <source>
        <dbReference type="Proteomes" id="UP001162480"/>
    </source>
</evidence>
<sequence>MENVGEETHILAAFQIYSEYFLVASSEKNKSFRDFKDQQFQISALIKYDAQTMNISYRNIVSISTTLV</sequence>
<accession>A0AA36FGT7</accession>
<organism evidence="1 2">
    <name type="scientific">Octopus vulgaris</name>
    <name type="common">Common octopus</name>
    <dbReference type="NCBI Taxonomy" id="6645"/>
    <lineage>
        <taxon>Eukaryota</taxon>
        <taxon>Metazoa</taxon>
        <taxon>Spiralia</taxon>
        <taxon>Lophotrochozoa</taxon>
        <taxon>Mollusca</taxon>
        <taxon>Cephalopoda</taxon>
        <taxon>Coleoidea</taxon>
        <taxon>Octopodiformes</taxon>
        <taxon>Octopoda</taxon>
        <taxon>Incirrata</taxon>
        <taxon>Octopodidae</taxon>
        <taxon>Octopus</taxon>
    </lineage>
</organism>
<reference evidence="1" key="1">
    <citation type="submission" date="2023-08" db="EMBL/GenBank/DDBJ databases">
        <authorList>
            <person name="Alioto T."/>
            <person name="Alioto T."/>
            <person name="Gomez Garrido J."/>
        </authorList>
    </citation>
    <scope>NUCLEOTIDE SEQUENCE</scope>
</reference>
<name>A0AA36FGT7_OCTVU</name>
<dbReference type="Proteomes" id="UP001162480">
    <property type="component" value="Chromosome 19"/>
</dbReference>
<proteinExistence type="predicted"/>
<gene>
    <name evidence="1" type="ORF">OCTVUL_1B023150</name>
</gene>
<evidence type="ECO:0000313" key="1">
    <source>
        <dbReference type="EMBL" id="CAI9737077.1"/>
    </source>
</evidence>
<keyword evidence="2" id="KW-1185">Reference proteome</keyword>
<protein>
    <submittedName>
        <fullName evidence="1">Uncharacterized protein</fullName>
    </submittedName>
</protein>
<dbReference type="EMBL" id="OX597832">
    <property type="protein sequence ID" value="CAI9737077.1"/>
    <property type="molecule type" value="Genomic_DNA"/>
</dbReference>